<reference evidence="2" key="1">
    <citation type="submission" date="2020-03" db="EMBL/GenBank/DDBJ databases">
        <title>The deep terrestrial virosphere.</title>
        <authorList>
            <person name="Holmfeldt K."/>
            <person name="Nilsson E."/>
            <person name="Simone D."/>
            <person name="Lopez-Fernandez M."/>
            <person name="Wu X."/>
            <person name="de Brujin I."/>
            <person name="Lundin D."/>
            <person name="Andersson A."/>
            <person name="Bertilsson S."/>
            <person name="Dopson M."/>
        </authorList>
    </citation>
    <scope>NUCLEOTIDE SEQUENCE</scope>
    <source>
        <strain evidence="2">MM415A00868</strain>
    </source>
</reference>
<keyword evidence="2" id="KW-0255">Endonuclease</keyword>
<keyword evidence="2" id="KW-0540">Nuclease</keyword>
<dbReference type="SUPFAM" id="SSF54060">
    <property type="entry name" value="His-Me finger endonucleases"/>
    <property type="match status" value="1"/>
</dbReference>
<evidence type="ECO:0000259" key="1">
    <source>
        <dbReference type="Pfam" id="PF13392"/>
    </source>
</evidence>
<accession>A0A6M3KCG3</accession>
<keyword evidence="2" id="KW-0378">Hydrolase</keyword>
<dbReference type="EMBL" id="MT142385">
    <property type="protein sequence ID" value="QJA79540.1"/>
    <property type="molecule type" value="Genomic_DNA"/>
</dbReference>
<dbReference type="InterPro" id="IPR044925">
    <property type="entry name" value="His-Me_finger_sf"/>
</dbReference>
<dbReference type="AlphaFoldDB" id="A0A6M3KCG3"/>
<dbReference type="Pfam" id="PF13392">
    <property type="entry name" value="HNH_3"/>
    <property type="match status" value="1"/>
</dbReference>
<dbReference type="Gene3D" id="3.90.75.20">
    <property type="match status" value="1"/>
</dbReference>
<dbReference type="InterPro" id="IPR003615">
    <property type="entry name" value="HNH_nuc"/>
</dbReference>
<proteinExistence type="predicted"/>
<organism evidence="2">
    <name type="scientific">viral metagenome</name>
    <dbReference type="NCBI Taxonomy" id="1070528"/>
    <lineage>
        <taxon>unclassified sequences</taxon>
        <taxon>metagenomes</taxon>
        <taxon>organismal metagenomes</taxon>
    </lineage>
</organism>
<feature type="domain" description="HNH nuclease" evidence="1">
    <location>
        <begin position="111"/>
        <end position="151"/>
    </location>
</feature>
<sequence length="201" mass="23468">MPNLNEVKRADEIGRKANYGSQKYIWLPCATCGKPRWTLFRNGGTPYKRCRDCALNDPATKAKRGVSNSGKNHYKWKGGSKKSDGYIIISLFHSDDFYLPMTDSHRRVREHRLAMAKHLGRCLHSWEFVHHKNGKRDDNRIENLELTTNGNHSIQHSKGYRDGYQKGFADGKDKQIEELRKEIKLIQFQNKRLLEQLRIEL</sequence>
<protein>
    <submittedName>
        <fullName evidence="2">Putative homing endonuclease</fullName>
    </submittedName>
</protein>
<name>A0A6M3KCG3_9ZZZZ</name>
<evidence type="ECO:0000313" key="2">
    <source>
        <dbReference type="EMBL" id="QJA79540.1"/>
    </source>
</evidence>
<gene>
    <name evidence="2" type="ORF">MM415A00868_0008</name>
</gene>
<dbReference type="GO" id="GO:0004519">
    <property type="term" value="F:endonuclease activity"/>
    <property type="evidence" value="ECO:0007669"/>
    <property type="project" value="UniProtKB-KW"/>
</dbReference>